<feature type="region of interest" description="Disordered" evidence="1">
    <location>
        <begin position="79"/>
        <end position="110"/>
    </location>
</feature>
<keyword evidence="3" id="KW-1185">Reference proteome</keyword>
<gene>
    <name evidence="2" type="ORF">CPLU01_01847</name>
</gene>
<feature type="compositionally biased region" description="Polar residues" evidence="1">
    <location>
        <begin position="92"/>
        <end position="102"/>
    </location>
</feature>
<proteinExistence type="predicted"/>
<protein>
    <submittedName>
        <fullName evidence="2">Uncharacterized protein</fullName>
    </submittedName>
</protein>
<dbReference type="EMBL" id="WIGO01000013">
    <property type="protein sequence ID" value="KAF6839427.1"/>
    <property type="molecule type" value="Genomic_DNA"/>
</dbReference>
<dbReference type="Proteomes" id="UP000654918">
    <property type="component" value="Unassembled WGS sequence"/>
</dbReference>
<evidence type="ECO:0000313" key="2">
    <source>
        <dbReference type="EMBL" id="KAF6839427.1"/>
    </source>
</evidence>
<sequence>MGHPGLWVTKKSQGQAFGGSDDRRAPRCAVEQSKLGVETECAKEREEPIVASLAPPKPRWFPSVLRWALEQRNDRTWTAESRDRDGCAPRTAVSQRGSNSLSGRARGSQDVPQFSFHIDCC</sequence>
<dbReference type="AlphaFoldDB" id="A0A8H6KXD2"/>
<evidence type="ECO:0000313" key="3">
    <source>
        <dbReference type="Proteomes" id="UP000654918"/>
    </source>
</evidence>
<name>A0A8H6KXD2_9PEZI</name>
<accession>A0A8H6KXD2</accession>
<organism evidence="2 3">
    <name type="scientific">Colletotrichum plurivorum</name>
    <dbReference type="NCBI Taxonomy" id="2175906"/>
    <lineage>
        <taxon>Eukaryota</taxon>
        <taxon>Fungi</taxon>
        <taxon>Dikarya</taxon>
        <taxon>Ascomycota</taxon>
        <taxon>Pezizomycotina</taxon>
        <taxon>Sordariomycetes</taxon>
        <taxon>Hypocreomycetidae</taxon>
        <taxon>Glomerellales</taxon>
        <taxon>Glomerellaceae</taxon>
        <taxon>Colletotrichum</taxon>
        <taxon>Colletotrichum orchidearum species complex</taxon>
    </lineage>
</organism>
<comment type="caution">
    <text evidence="2">The sequence shown here is derived from an EMBL/GenBank/DDBJ whole genome shotgun (WGS) entry which is preliminary data.</text>
</comment>
<evidence type="ECO:0000256" key="1">
    <source>
        <dbReference type="SAM" id="MobiDB-lite"/>
    </source>
</evidence>
<reference evidence="2" key="1">
    <citation type="journal article" date="2020" name="Phytopathology">
        <title>Genome Sequence Resources of Colletotrichum truncatum, C. plurivorum, C. musicola, and C. sojae: Four Species Pathogenic to Soybean (Glycine max).</title>
        <authorList>
            <person name="Rogerio F."/>
            <person name="Boufleur T.R."/>
            <person name="Ciampi-Guillardi M."/>
            <person name="Sukno S.A."/>
            <person name="Thon M.R."/>
            <person name="Massola Junior N.S."/>
            <person name="Baroncelli R."/>
        </authorList>
    </citation>
    <scope>NUCLEOTIDE SEQUENCE</scope>
    <source>
        <strain evidence="2">LFN00145</strain>
    </source>
</reference>
<feature type="region of interest" description="Disordered" evidence="1">
    <location>
        <begin position="1"/>
        <end position="25"/>
    </location>
</feature>